<keyword evidence="1" id="KW-0732">Signal</keyword>
<evidence type="ECO:0000256" key="1">
    <source>
        <dbReference type="SAM" id="SignalP"/>
    </source>
</evidence>
<accession>A0A7Y1MML0</accession>
<evidence type="ECO:0000313" key="2">
    <source>
        <dbReference type="EMBL" id="NNA94962.1"/>
    </source>
</evidence>
<evidence type="ECO:0008006" key="4">
    <source>
        <dbReference type="Google" id="ProtNLM"/>
    </source>
</evidence>
<evidence type="ECO:0000313" key="3">
    <source>
        <dbReference type="Proteomes" id="UP000542111"/>
    </source>
</evidence>
<organism evidence="2 3">
    <name type="scientific">Pseudomonas gessardii</name>
    <dbReference type="NCBI Taxonomy" id="78544"/>
    <lineage>
        <taxon>Bacteria</taxon>
        <taxon>Pseudomonadati</taxon>
        <taxon>Pseudomonadota</taxon>
        <taxon>Gammaproteobacteria</taxon>
        <taxon>Pseudomonadales</taxon>
        <taxon>Pseudomonadaceae</taxon>
        <taxon>Pseudomonas</taxon>
    </lineage>
</organism>
<dbReference type="Proteomes" id="UP000542111">
    <property type="component" value="Unassembled WGS sequence"/>
</dbReference>
<protein>
    <recommendedName>
        <fullName evidence="4">Adhesin</fullName>
    </recommendedName>
</protein>
<reference evidence="2 3" key="1">
    <citation type="journal article" date="2020" name="Front. Microbiol.">
        <title>Genetic Organization of the aprX-lipA2 Operon Affects the Proteolytic Potential of Pseudomonas Species in Milk.</title>
        <authorList>
            <person name="Maier C."/>
            <person name="Huptas C."/>
            <person name="von Neubeck M."/>
            <person name="Scherer S."/>
            <person name="Wenning M."/>
            <person name="Lucking G."/>
        </authorList>
    </citation>
    <scope>NUCLEOTIDE SEQUENCE [LARGE SCALE GENOMIC DNA]</scope>
    <source>
        <strain evidence="2 3">G4779</strain>
    </source>
</reference>
<sequence length="162" mass="17277">MKAVVFTILAFAAATASAETINITSELTRNGQLVSNFSAGVENGKQQNFRDVSFVEYVESATEKAGVVKPKRAKLETGFQMTLVPRITSTGDISYQVTASNTAVKGREKSRVGESVTDVPHTVSNSFTQTRIGKNGEPVDFPFGASGADDGYVLTIKGTHPQ</sequence>
<comment type="caution">
    <text evidence="2">The sequence shown here is derived from an EMBL/GenBank/DDBJ whole genome shotgun (WGS) entry which is preliminary data.</text>
</comment>
<feature type="chain" id="PRO_5031189614" description="Adhesin" evidence="1">
    <location>
        <begin position="19"/>
        <end position="162"/>
    </location>
</feature>
<dbReference type="AlphaFoldDB" id="A0A7Y1MML0"/>
<name>A0A7Y1MML0_9PSED</name>
<feature type="signal peptide" evidence="1">
    <location>
        <begin position="1"/>
        <end position="18"/>
    </location>
</feature>
<gene>
    <name evidence="2" type="ORF">HBO33_07275</name>
</gene>
<dbReference type="RefSeq" id="WP_169897557.1">
    <property type="nucleotide sequence ID" value="NZ_JAAQYP010000008.1"/>
</dbReference>
<dbReference type="EMBL" id="JAAQYP010000008">
    <property type="protein sequence ID" value="NNA94962.1"/>
    <property type="molecule type" value="Genomic_DNA"/>
</dbReference>
<proteinExistence type="predicted"/>